<feature type="domain" description="AB hydrolase-1" evidence="1">
    <location>
        <begin position="99"/>
        <end position="215"/>
    </location>
</feature>
<dbReference type="InterPro" id="IPR000073">
    <property type="entry name" value="AB_hydrolase_1"/>
</dbReference>
<dbReference type="SUPFAM" id="SSF53474">
    <property type="entry name" value="alpha/beta-Hydrolases"/>
    <property type="match status" value="1"/>
</dbReference>
<organism evidence="2 3">
    <name type="scientific">Robertmurraya mangrovi</name>
    <dbReference type="NCBI Taxonomy" id="3098077"/>
    <lineage>
        <taxon>Bacteria</taxon>
        <taxon>Bacillati</taxon>
        <taxon>Bacillota</taxon>
        <taxon>Bacilli</taxon>
        <taxon>Bacillales</taxon>
        <taxon>Bacillaceae</taxon>
        <taxon>Robertmurraya</taxon>
    </lineage>
</organism>
<dbReference type="InterPro" id="IPR052920">
    <property type="entry name" value="DNA-binding_regulatory"/>
</dbReference>
<dbReference type="Gene3D" id="3.40.50.1820">
    <property type="entry name" value="alpha/beta hydrolase"/>
    <property type="match status" value="1"/>
</dbReference>
<keyword evidence="2" id="KW-0378">Hydrolase</keyword>
<accession>A0ABU5IVR6</accession>
<dbReference type="Proteomes" id="UP001290455">
    <property type="component" value="Unassembled WGS sequence"/>
</dbReference>
<comment type="caution">
    <text evidence="2">The sequence shown here is derived from an EMBL/GenBank/DDBJ whole genome shotgun (WGS) entry which is preliminary data.</text>
</comment>
<protein>
    <submittedName>
        <fullName evidence="2">Alpha/beta hydrolase</fullName>
    </submittedName>
</protein>
<dbReference type="PANTHER" id="PTHR43358:SF4">
    <property type="entry name" value="ALPHA_BETA HYDROLASE FOLD-1 DOMAIN-CONTAINING PROTEIN"/>
    <property type="match status" value="1"/>
</dbReference>
<keyword evidence="3" id="KW-1185">Reference proteome</keyword>
<evidence type="ECO:0000313" key="3">
    <source>
        <dbReference type="Proteomes" id="UP001290455"/>
    </source>
</evidence>
<name>A0ABU5IVR6_9BACI</name>
<dbReference type="EMBL" id="JAXOFX010000003">
    <property type="protein sequence ID" value="MDZ5471233.1"/>
    <property type="molecule type" value="Genomic_DNA"/>
</dbReference>
<evidence type="ECO:0000259" key="1">
    <source>
        <dbReference type="Pfam" id="PF00561"/>
    </source>
</evidence>
<evidence type="ECO:0000313" key="2">
    <source>
        <dbReference type="EMBL" id="MDZ5471233.1"/>
    </source>
</evidence>
<reference evidence="2 3" key="1">
    <citation type="submission" date="2023-11" db="EMBL/GenBank/DDBJ databases">
        <title>Bacillus jintuensis, isolated from a mudflat on the Beibu Gulf coast.</title>
        <authorList>
            <person name="Li M."/>
        </authorList>
    </citation>
    <scope>NUCLEOTIDE SEQUENCE [LARGE SCALE GENOMIC DNA]</scope>
    <source>
        <strain evidence="2 3">31A1R</strain>
    </source>
</reference>
<dbReference type="InterPro" id="IPR029058">
    <property type="entry name" value="AB_hydrolase_fold"/>
</dbReference>
<sequence>MKKRILIILTSLIILVLLTLTIAGNYFYNVAINRSKESVELYGGKSSVPANASVDEQREKEEVEKWLGEQTFETLEIESYDGLKLKGVFLNNQQSNGKAVILAHGYRGNGNDMPGITKFYQEQGYDVLRPHARGHGESEGDYIGYGWHERKDYLDWINLLINEYKATDIYLHGFSMGGATVLMTSGENLPKEVKGIINDSGYTSVHEELSHQLKYLYKLPAFPIMEVTSIVTKIRAGYSFGEASAIKQVKKNTLPLFVIHGDQDRLVPLEMGIEIFEAATSEKELWIVPGVGHTEAYTYAKEEYQDRLMEFLNKNLQ</sequence>
<dbReference type="PANTHER" id="PTHR43358">
    <property type="entry name" value="ALPHA/BETA-HYDROLASE"/>
    <property type="match status" value="1"/>
</dbReference>
<dbReference type="RefSeq" id="WP_322445538.1">
    <property type="nucleotide sequence ID" value="NZ_JAXOFX010000003.1"/>
</dbReference>
<dbReference type="Pfam" id="PF00561">
    <property type="entry name" value="Abhydrolase_1"/>
    <property type="match status" value="1"/>
</dbReference>
<dbReference type="GO" id="GO:0016787">
    <property type="term" value="F:hydrolase activity"/>
    <property type="evidence" value="ECO:0007669"/>
    <property type="project" value="UniProtKB-KW"/>
</dbReference>
<proteinExistence type="predicted"/>
<gene>
    <name evidence="2" type="ORF">SM124_05690</name>
</gene>